<keyword evidence="3" id="KW-1185">Reference proteome</keyword>
<reference evidence="2" key="1">
    <citation type="submission" date="2022-06" db="EMBL/GenBank/DDBJ databases">
        <title>Sequencing the genomes of 1000 actinobacteria strains.</title>
        <authorList>
            <person name="Klenk H.-P."/>
        </authorList>
    </citation>
    <scope>NUCLEOTIDE SEQUENCE</scope>
    <source>
        <strain evidence="2">DSM 46694</strain>
    </source>
</reference>
<evidence type="ECO:0000259" key="1">
    <source>
        <dbReference type="Pfam" id="PF08388"/>
    </source>
</evidence>
<organism evidence="2 3">
    <name type="scientific">Nonomuraea thailandensis</name>
    <dbReference type="NCBI Taxonomy" id="1188745"/>
    <lineage>
        <taxon>Bacteria</taxon>
        <taxon>Bacillati</taxon>
        <taxon>Actinomycetota</taxon>
        <taxon>Actinomycetes</taxon>
        <taxon>Streptosporangiales</taxon>
        <taxon>Streptosporangiaceae</taxon>
        <taxon>Nonomuraea</taxon>
    </lineage>
</organism>
<proteinExistence type="predicted"/>
<comment type="caution">
    <text evidence="2">The sequence shown here is derived from an EMBL/GenBank/DDBJ whole genome shotgun (WGS) entry which is preliminary data.</text>
</comment>
<evidence type="ECO:0000313" key="3">
    <source>
        <dbReference type="Proteomes" id="UP001139648"/>
    </source>
</evidence>
<accession>A0A9X2JYS5</accession>
<feature type="domain" description="Group II intron maturase-specific" evidence="1">
    <location>
        <begin position="50"/>
        <end position="126"/>
    </location>
</feature>
<dbReference type="Proteomes" id="UP001139648">
    <property type="component" value="Unassembled WGS sequence"/>
</dbReference>
<dbReference type="InterPro" id="IPR013597">
    <property type="entry name" value="Mat_intron_G2"/>
</dbReference>
<dbReference type="EMBL" id="JAMZEB010000001">
    <property type="protein sequence ID" value="MCP2353439.1"/>
    <property type="molecule type" value="Genomic_DNA"/>
</dbReference>
<name>A0A9X2JYS5_9ACTN</name>
<dbReference type="Pfam" id="PF08388">
    <property type="entry name" value="GIIM"/>
    <property type="match status" value="1"/>
</dbReference>
<protein>
    <recommendedName>
        <fullName evidence="1">Group II intron maturase-specific domain-containing protein</fullName>
    </recommendedName>
</protein>
<evidence type="ECO:0000313" key="2">
    <source>
        <dbReference type="EMBL" id="MCP2353439.1"/>
    </source>
</evidence>
<sequence>MGLRQSAEKTRISHIDEGLDFLGWRIQRHRKRGTDLSYVYTYPSKKALRAVMGKVKLRCDRIDTNQPLAVLLRSLVSLLRGWTTYFRPGVSHATFHYLSHYTWQCVMRWLRRKHPKAGWRHLRRRYCQGRWWPADGRVTLFDPAAVTTTRYRYRGNKIPTPWSST</sequence>
<gene>
    <name evidence="2" type="ORF">HD597_000459</name>
</gene>
<dbReference type="AlphaFoldDB" id="A0A9X2JYS5"/>
<dbReference type="RefSeq" id="WP_253739982.1">
    <property type="nucleotide sequence ID" value="NZ_BAABKA010000020.1"/>
</dbReference>